<dbReference type="PANTHER" id="PTHR11802">
    <property type="entry name" value="SERINE PROTEASE FAMILY S10 SERINE CARBOXYPEPTIDASE"/>
    <property type="match status" value="1"/>
</dbReference>
<proteinExistence type="inferred from homology"/>
<keyword evidence="2" id="KW-0645">Protease</keyword>
<dbReference type="Proteomes" id="UP001370490">
    <property type="component" value="Unassembled WGS sequence"/>
</dbReference>
<dbReference type="PANTHER" id="PTHR11802:SF487">
    <property type="entry name" value="SERINE CARBOXYPEPTIDASE-LIKE 13"/>
    <property type="match status" value="1"/>
</dbReference>
<sequence>MFRDISVSHILEPVCKVISPKAMQQAGARGRRSLDEELTVDLDSLLQQVPAFWCRVSPSPTMCLFSSLLFVLLNFHLGRYGLHQGYGYALAGLWANNEQVRQALGVRPGTKEYWKRCNESLSYTENVASSVCYHKNLTNTRLRALIYSGDHDMSVPSLATRTWIQSLNMTVSIPWRAWYVDAQVGGYMEIYTNNDFEMAFATGGGHTAPEYRPKEVFELLRR</sequence>
<dbReference type="SUPFAM" id="SSF53474">
    <property type="entry name" value="alpha/beta-Hydrolases"/>
    <property type="match status" value="1"/>
</dbReference>
<accession>A0AAN8YWP9</accession>
<keyword evidence="3" id="KW-1185">Reference proteome</keyword>
<evidence type="ECO:0000313" key="2">
    <source>
        <dbReference type="EMBL" id="KAK6915826.1"/>
    </source>
</evidence>
<organism evidence="2 3">
    <name type="scientific">Dillenia turbinata</name>
    <dbReference type="NCBI Taxonomy" id="194707"/>
    <lineage>
        <taxon>Eukaryota</taxon>
        <taxon>Viridiplantae</taxon>
        <taxon>Streptophyta</taxon>
        <taxon>Embryophyta</taxon>
        <taxon>Tracheophyta</taxon>
        <taxon>Spermatophyta</taxon>
        <taxon>Magnoliopsida</taxon>
        <taxon>eudicotyledons</taxon>
        <taxon>Gunneridae</taxon>
        <taxon>Pentapetalae</taxon>
        <taxon>Dilleniales</taxon>
        <taxon>Dilleniaceae</taxon>
        <taxon>Dillenia</taxon>
    </lineage>
</organism>
<protein>
    <submittedName>
        <fullName evidence="2">Peptidase S10, serine carboxypeptidase</fullName>
    </submittedName>
</protein>
<comment type="caution">
    <text evidence="2">The sequence shown here is derived from an EMBL/GenBank/DDBJ whole genome shotgun (WGS) entry which is preliminary data.</text>
</comment>
<dbReference type="InterPro" id="IPR001563">
    <property type="entry name" value="Peptidase_S10"/>
</dbReference>
<feature type="non-terminal residue" evidence="2">
    <location>
        <position position="222"/>
    </location>
</feature>
<dbReference type="GO" id="GO:0004185">
    <property type="term" value="F:serine-type carboxypeptidase activity"/>
    <property type="evidence" value="ECO:0007669"/>
    <property type="project" value="InterPro"/>
</dbReference>
<gene>
    <name evidence="2" type="ORF">RJ641_018687</name>
</gene>
<dbReference type="AlphaFoldDB" id="A0AAN8YWP9"/>
<dbReference type="Pfam" id="PF00450">
    <property type="entry name" value="Peptidase_S10"/>
    <property type="match status" value="1"/>
</dbReference>
<comment type="similarity">
    <text evidence="1">Belongs to the peptidase S10 family.</text>
</comment>
<name>A0AAN8YWP9_9MAGN</name>
<keyword evidence="2" id="KW-0378">Hydrolase</keyword>
<evidence type="ECO:0000256" key="1">
    <source>
        <dbReference type="ARBA" id="ARBA00009431"/>
    </source>
</evidence>
<dbReference type="GO" id="GO:0006508">
    <property type="term" value="P:proteolysis"/>
    <property type="evidence" value="ECO:0007669"/>
    <property type="project" value="InterPro"/>
</dbReference>
<dbReference type="GO" id="GO:0016747">
    <property type="term" value="F:acyltransferase activity, transferring groups other than amino-acyl groups"/>
    <property type="evidence" value="ECO:0007669"/>
    <property type="project" value="TreeGrafter"/>
</dbReference>
<evidence type="ECO:0000313" key="3">
    <source>
        <dbReference type="Proteomes" id="UP001370490"/>
    </source>
</evidence>
<keyword evidence="2" id="KW-0121">Carboxypeptidase</keyword>
<reference evidence="2 3" key="1">
    <citation type="submission" date="2023-12" db="EMBL/GenBank/DDBJ databases">
        <title>A high-quality genome assembly for Dillenia turbinata (Dilleniales).</title>
        <authorList>
            <person name="Chanderbali A."/>
        </authorList>
    </citation>
    <scope>NUCLEOTIDE SEQUENCE [LARGE SCALE GENOMIC DNA]</scope>
    <source>
        <strain evidence="2">LSX21</strain>
        <tissue evidence="2">Leaf</tissue>
    </source>
</reference>
<dbReference type="EMBL" id="JBAMMX010000024">
    <property type="protein sequence ID" value="KAK6915826.1"/>
    <property type="molecule type" value="Genomic_DNA"/>
</dbReference>
<dbReference type="Gene3D" id="3.40.50.1820">
    <property type="entry name" value="alpha/beta hydrolase"/>
    <property type="match status" value="1"/>
</dbReference>
<dbReference type="GO" id="GO:0019748">
    <property type="term" value="P:secondary metabolic process"/>
    <property type="evidence" value="ECO:0007669"/>
    <property type="project" value="TreeGrafter"/>
</dbReference>
<dbReference type="InterPro" id="IPR029058">
    <property type="entry name" value="AB_hydrolase_fold"/>
</dbReference>